<proteinExistence type="inferred from homology"/>
<dbReference type="PRINTS" id="PR00133">
    <property type="entry name" value="GLHYDRLASE3"/>
</dbReference>
<dbReference type="InterPro" id="IPR026891">
    <property type="entry name" value="Fn3-like"/>
</dbReference>
<protein>
    <submittedName>
        <fullName evidence="6">Beta-glucosidase</fullName>
    </submittedName>
</protein>
<dbReference type="EMBL" id="FOZL01000002">
    <property type="protein sequence ID" value="SFS20413.1"/>
    <property type="molecule type" value="Genomic_DNA"/>
</dbReference>
<comment type="similarity">
    <text evidence="1">Belongs to the glycosyl hydrolase 3 family.</text>
</comment>
<dbReference type="STRING" id="474950.SAMN05421771_3630"/>
<dbReference type="InterPro" id="IPR036881">
    <property type="entry name" value="Glyco_hydro_3_C_sf"/>
</dbReference>
<dbReference type="GO" id="GO:0031222">
    <property type="term" value="P:arabinan catabolic process"/>
    <property type="evidence" value="ECO:0007669"/>
    <property type="project" value="TreeGrafter"/>
</dbReference>
<dbReference type="FunFam" id="2.60.40.10:FF:000495">
    <property type="entry name" value="Periplasmic beta-glucosidase"/>
    <property type="match status" value="1"/>
</dbReference>
<dbReference type="SUPFAM" id="SSF52279">
    <property type="entry name" value="Beta-D-glucan exohydrolase, C-terminal domain"/>
    <property type="match status" value="1"/>
</dbReference>
<gene>
    <name evidence="6" type="ORF">SAMN05421771_3630</name>
</gene>
<dbReference type="Proteomes" id="UP000199024">
    <property type="component" value="Unassembled WGS sequence"/>
</dbReference>
<evidence type="ECO:0000313" key="6">
    <source>
        <dbReference type="EMBL" id="SFS20413.1"/>
    </source>
</evidence>
<evidence type="ECO:0000256" key="4">
    <source>
        <dbReference type="SAM" id="SignalP"/>
    </source>
</evidence>
<accession>A0A1I6MXH6</accession>
<dbReference type="AlphaFoldDB" id="A0A1I6MXH6"/>
<keyword evidence="7" id="KW-1185">Reference proteome</keyword>
<evidence type="ECO:0000256" key="3">
    <source>
        <dbReference type="ARBA" id="ARBA00022801"/>
    </source>
</evidence>
<organism evidence="6 7">
    <name type="scientific">Granulicella pectinivorans</name>
    <dbReference type="NCBI Taxonomy" id="474950"/>
    <lineage>
        <taxon>Bacteria</taxon>
        <taxon>Pseudomonadati</taxon>
        <taxon>Acidobacteriota</taxon>
        <taxon>Terriglobia</taxon>
        <taxon>Terriglobales</taxon>
        <taxon>Acidobacteriaceae</taxon>
        <taxon>Granulicella</taxon>
    </lineage>
</organism>
<dbReference type="Pfam" id="PF01915">
    <property type="entry name" value="Glyco_hydro_3_C"/>
    <property type="match status" value="1"/>
</dbReference>
<feature type="domain" description="Fibronectin type III-like" evidence="5">
    <location>
        <begin position="685"/>
        <end position="753"/>
    </location>
</feature>
<dbReference type="GO" id="GO:0008422">
    <property type="term" value="F:beta-glucosidase activity"/>
    <property type="evidence" value="ECO:0007669"/>
    <property type="project" value="UniProtKB-ARBA"/>
</dbReference>
<dbReference type="Pfam" id="PF00933">
    <property type="entry name" value="Glyco_hydro_3"/>
    <property type="match status" value="1"/>
</dbReference>
<dbReference type="InterPro" id="IPR001764">
    <property type="entry name" value="Glyco_hydro_3_N"/>
</dbReference>
<reference evidence="6 7" key="1">
    <citation type="submission" date="2016-10" db="EMBL/GenBank/DDBJ databases">
        <authorList>
            <person name="de Groot N.N."/>
        </authorList>
    </citation>
    <scope>NUCLEOTIDE SEQUENCE [LARGE SCALE GENOMIC DNA]</scope>
    <source>
        <strain evidence="6 7">DSM 21001</strain>
    </source>
</reference>
<dbReference type="InterPro" id="IPR002772">
    <property type="entry name" value="Glyco_hydro_3_C"/>
</dbReference>
<dbReference type="SMART" id="SM01217">
    <property type="entry name" value="Fn3_like"/>
    <property type="match status" value="1"/>
</dbReference>
<dbReference type="InterPro" id="IPR017853">
    <property type="entry name" value="GH"/>
</dbReference>
<dbReference type="GO" id="GO:0046556">
    <property type="term" value="F:alpha-L-arabinofuranosidase activity"/>
    <property type="evidence" value="ECO:0007669"/>
    <property type="project" value="TreeGrafter"/>
</dbReference>
<evidence type="ECO:0000313" key="7">
    <source>
        <dbReference type="Proteomes" id="UP000199024"/>
    </source>
</evidence>
<dbReference type="GO" id="GO:0009044">
    <property type="term" value="F:xylan 1,4-beta-xylosidase activity"/>
    <property type="evidence" value="ECO:0007669"/>
    <property type="project" value="InterPro"/>
</dbReference>
<dbReference type="PANTHER" id="PTHR42721">
    <property type="entry name" value="SUGAR HYDROLASE-RELATED"/>
    <property type="match status" value="1"/>
</dbReference>
<sequence length="765" mass="82675">MTLFNRGMRRPVFTLTFALALGVIRTMAAAPAAPVVAARVPPGKSGAALDRIVSGLIARMTLDEKILQLLENPPNGVPRLGIPDLRWGEVLHGVVSDGATAFPQAIAMGSTWDPALLREMGDAVAREARALGVHQGYAPMLGLARDPRWGRVEESYGEDPYLVTQLGVAYIEGLQGTGATRLDVNHILATPKHFVADGEPWAGANGEDFETSERTLREVYFPPFEAAVMVAHAESLMPAHHAINGVPSHASAWLLRDVLRKEWGFEGFTVSDMGDIPKLYDGHGYARSFSDAAARALNAGVDQELEGGPVSEHVYAKYFGKALKDGTVSIGAINAAASRVLHAKIRLLGLAKPFESPSMDSAEDAALKHRGYDDVFAQMVAEGKETTRIDGRQPGYEAILNDPAHDKLALRVAQEALVLLKNQDGILPLDKTKTKHVLVVGPLGEAVNLGGYSTGKPKFYVNAVAGIQAELGADASVTFLPGCTLTGGTQEQMQAAVAAARNADVVVAVVGHTRAQLGENHDRDSLELPGRQEELVEALQATGKPLVVVLNNGAPFALPWIHEHVPAVIESWYLGQSYGTALAQVLFGDVNPSGKLNVSFPVSLGQSPSYYNHPVLTGPILYDPAKQDFPYPFGNSNVLWPFGHGLSYTTFRYDKVTTSASSIKKGEVSYVEVSITNTGTRSGDEVVQMYVHQDYTSLKEPVEMLKGFARVTVRPGESRTVRFPIGFEQVKFWKEGHWQMEAGKLNIMIGSSAQDIRLRQTLLLR</sequence>
<evidence type="ECO:0000259" key="5">
    <source>
        <dbReference type="SMART" id="SM01217"/>
    </source>
</evidence>
<feature type="chain" id="PRO_5011785638" evidence="4">
    <location>
        <begin position="33"/>
        <end position="765"/>
    </location>
</feature>
<dbReference type="SUPFAM" id="SSF51445">
    <property type="entry name" value="(Trans)glycosidases"/>
    <property type="match status" value="1"/>
</dbReference>
<dbReference type="InterPro" id="IPR013783">
    <property type="entry name" value="Ig-like_fold"/>
</dbReference>
<dbReference type="InterPro" id="IPR044993">
    <property type="entry name" value="BXL"/>
</dbReference>
<feature type="signal peptide" evidence="4">
    <location>
        <begin position="1"/>
        <end position="32"/>
    </location>
</feature>
<dbReference type="GO" id="GO:0045493">
    <property type="term" value="P:xylan catabolic process"/>
    <property type="evidence" value="ECO:0007669"/>
    <property type="project" value="InterPro"/>
</dbReference>
<evidence type="ECO:0000256" key="1">
    <source>
        <dbReference type="ARBA" id="ARBA00005336"/>
    </source>
</evidence>
<dbReference type="Gene3D" id="3.40.50.1700">
    <property type="entry name" value="Glycoside hydrolase family 3 C-terminal domain"/>
    <property type="match status" value="1"/>
</dbReference>
<dbReference type="InterPro" id="IPR036962">
    <property type="entry name" value="Glyco_hydro_3_N_sf"/>
</dbReference>
<name>A0A1I6MXH6_9BACT</name>
<keyword evidence="3" id="KW-0378">Hydrolase</keyword>
<dbReference type="PANTHER" id="PTHR42721:SF3">
    <property type="entry name" value="BETA-D-XYLOSIDASE 5-RELATED"/>
    <property type="match status" value="1"/>
</dbReference>
<dbReference type="Gene3D" id="3.20.20.300">
    <property type="entry name" value="Glycoside hydrolase, family 3, N-terminal domain"/>
    <property type="match status" value="1"/>
</dbReference>
<keyword evidence="2 4" id="KW-0732">Signal</keyword>
<evidence type="ECO:0000256" key="2">
    <source>
        <dbReference type="ARBA" id="ARBA00022729"/>
    </source>
</evidence>
<dbReference type="Gene3D" id="2.60.40.10">
    <property type="entry name" value="Immunoglobulins"/>
    <property type="match status" value="1"/>
</dbReference>
<dbReference type="Pfam" id="PF14310">
    <property type="entry name" value="Fn3-like"/>
    <property type="match status" value="1"/>
</dbReference>